<gene>
    <name evidence="1" type="ORF">GMARGA_LOCUS26767</name>
</gene>
<reference evidence="1 2" key="1">
    <citation type="submission" date="2021-06" db="EMBL/GenBank/DDBJ databases">
        <authorList>
            <person name="Kallberg Y."/>
            <person name="Tangrot J."/>
            <person name="Rosling A."/>
        </authorList>
    </citation>
    <scope>NUCLEOTIDE SEQUENCE [LARGE SCALE GENOMIC DNA]</scope>
    <source>
        <strain evidence="1 2">120-4 pot B 10/14</strain>
    </source>
</reference>
<accession>A0ABN7W557</accession>
<sequence length="121" mass="14098">IPLIFGWNPISNHKKVILNRIKPVIEKRPYDKKRLGDTWVAPLDALQYYLDDPKEAQDINKQCNRNVLTFDDIASIVKLNSFVKKSLRCDSDIVTLPHKCISKSYYTFANGYKYQVVIFFS</sequence>
<evidence type="ECO:0000313" key="1">
    <source>
        <dbReference type="EMBL" id="CAG8817286.1"/>
    </source>
</evidence>
<dbReference type="EMBL" id="CAJVQB010031700">
    <property type="protein sequence ID" value="CAG8817286.1"/>
    <property type="molecule type" value="Genomic_DNA"/>
</dbReference>
<organism evidence="1 2">
    <name type="scientific">Gigaspora margarita</name>
    <dbReference type="NCBI Taxonomy" id="4874"/>
    <lineage>
        <taxon>Eukaryota</taxon>
        <taxon>Fungi</taxon>
        <taxon>Fungi incertae sedis</taxon>
        <taxon>Mucoromycota</taxon>
        <taxon>Glomeromycotina</taxon>
        <taxon>Glomeromycetes</taxon>
        <taxon>Diversisporales</taxon>
        <taxon>Gigasporaceae</taxon>
        <taxon>Gigaspora</taxon>
    </lineage>
</organism>
<evidence type="ECO:0000313" key="2">
    <source>
        <dbReference type="Proteomes" id="UP000789901"/>
    </source>
</evidence>
<proteinExistence type="predicted"/>
<protein>
    <submittedName>
        <fullName evidence="1">19748_t:CDS:1</fullName>
    </submittedName>
</protein>
<keyword evidence="2" id="KW-1185">Reference proteome</keyword>
<feature type="non-terminal residue" evidence="1">
    <location>
        <position position="1"/>
    </location>
</feature>
<name>A0ABN7W557_GIGMA</name>
<comment type="caution">
    <text evidence="1">The sequence shown here is derived from an EMBL/GenBank/DDBJ whole genome shotgun (WGS) entry which is preliminary data.</text>
</comment>
<dbReference type="Proteomes" id="UP000789901">
    <property type="component" value="Unassembled WGS sequence"/>
</dbReference>